<keyword evidence="1" id="KW-1133">Transmembrane helix</keyword>
<sequence>MEIYANIHPAGQWWHIRGLFGAAIRGAATPVTVARGLVYARARNLYQALWDVLWCQAAQRTQTTPPNKLDQCFGTDVHFNSLLAFDTNTGRIRRLSNSEDTMFCTLSVWLLIILTALVARIGCSFGEAPMLLSIRSRKRLREVVVAVQKSDFVWTLDHDNGDIVRLKASFLNYLLPRIGMKSGPGSLNGVWDAATDGVRLCTIIVNGNDLPFTLQPPT</sequence>
<gene>
    <name evidence="2" type="ORF">FPE_LOCUS32644</name>
</gene>
<dbReference type="PANTHER" id="PTHR32303:SF18">
    <property type="entry name" value="POLYVINYLALCOHOL DEHYDROGENASE-LIKE"/>
    <property type="match status" value="1"/>
</dbReference>
<keyword evidence="1" id="KW-0812">Transmembrane</keyword>
<evidence type="ECO:0000256" key="1">
    <source>
        <dbReference type="SAM" id="Phobius"/>
    </source>
</evidence>
<keyword evidence="1" id="KW-0472">Membrane</keyword>
<dbReference type="AlphaFoldDB" id="A0AAD2EC79"/>
<keyword evidence="3" id="KW-1185">Reference proteome</keyword>
<dbReference type="PANTHER" id="PTHR32303">
    <property type="entry name" value="QUINOPROTEIN ALCOHOL DEHYDROGENASE (CYTOCHROME C)"/>
    <property type="match status" value="1"/>
</dbReference>
<dbReference type="Proteomes" id="UP000834106">
    <property type="component" value="Chromosome 21"/>
</dbReference>
<proteinExistence type="predicted"/>
<protein>
    <submittedName>
        <fullName evidence="2">Uncharacterized protein</fullName>
    </submittedName>
</protein>
<accession>A0AAD2EC79</accession>
<reference evidence="2" key="1">
    <citation type="submission" date="2023-05" db="EMBL/GenBank/DDBJ databases">
        <authorList>
            <person name="Huff M."/>
        </authorList>
    </citation>
    <scope>NUCLEOTIDE SEQUENCE</scope>
</reference>
<name>A0AAD2EC79_9LAMI</name>
<dbReference type="EMBL" id="OU503056">
    <property type="protein sequence ID" value="CAI9785214.1"/>
    <property type="molecule type" value="Genomic_DNA"/>
</dbReference>
<organism evidence="2 3">
    <name type="scientific">Fraxinus pennsylvanica</name>
    <dbReference type="NCBI Taxonomy" id="56036"/>
    <lineage>
        <taxon>Eukaryota</taxon>
        <taxon>Viridiplantae</taxon>
        <taxon>Streptophyta</taxon>
        <taxon>Embryophyta</taxon>
        <taxon>Tracheophyta</taxon>
        <taxon>Spermatophyta</taxon>
        <taxon>Magnoliopsida</taxon>
        <taxon>eudicotyledons</taxon>
        <taxon>Gunneridae</taxon>
        <taxon>Pentapetalae</taxon>
        <taxon>asterids</taxon>
        <taxon>lamiids</taxon>
        <taxon>Lamiales</taxon>
        <taxon>Oleaceae</taxon>
        <taxon>Oleeae</taxon>
        <taxon>Fraxinus</taxon>
    </lineage>
</organism>
<evidence type="ECO:0000313" key="2">
    <source>
        <dbReference type="EMBL" id="CAI9785214.1"/>
    </source>
</evidence>
<evidence type="ECO:0000313" key="3">
    <source>
        <dbReference type="Proteomes" id="UP000834106"/>
    </source>
</evidence>
<feature type="transmembrane region" description="Helical" evidence="1">
    <location>
        <begin position="106"/>
        <end position="132"/>
    </location>
</feature>